<dbReference type="InterPro" id="IPR011004">
    <property type="entry name" value="Trimer_LpxA-like_sf"/>
</dbReference>
<dbReference type="InterPro" id="IPR050179">
    <property type="entry name" value="Trans_hexapeptide_repeat"/>
</dbReference>
<feature type="site" description="Increases basicity of active site His" evidence="2">
    <location>
        <position position="140"/>
    </location>
</feature>
<reference evidence="5 6" key="1">
    <citation type="submission" date="2019-02" db="EMBL/GenBank/DDBJ databases">
        <title>Pedobacter sp. nov., a novel speices isolated from soil of pinguins habitat in Antarcitica.</title>
        <authorList>
            <person name="He R.-H."/>
        </authorList>
    </citation>
    <scope>NUCLEOTIDE SEQUENCE [LARGE SCALE GENOMIC DNA]</scope>
    <source>
        <strain evidence="5 6">E01020</strain>
    </source>
</reference>
<gene>
    <name evidence="5" type="ORF">EZJ43_01040</name>
</gene>
<evidence type="ECO:0000259" key="4">
    <source>
        <dbReference type="Pfam" id="PF17836"/>
    </source>
</evidence>
<dbReference type="CDD" id="cd03360">
    <property type="entry name" value="LbH_AT_putative"/>
    <property type="match status" value="1"/>
</dbReference>
<dbReference type="PANTHER" id="PTHR43300">
    <property type="entry name" value="ACETYLTRANSFERASE"/>
    <property type="match status" value="1"/>
</dbReference>
<comment type="similarity">
    <text evidence="1">Belongs to the transferase hexapeptide repeat family.</text>
</comment>
<name>A0A4R5MPD1_9SPHI</name>
<dbReference type="AlphaFoldDB" id="A0A4R5MPD1"/>
<feature type="domain" description="PglD N-terminal" evidence="4">
    <location>
        <begin position="3"/>
        <end position="82"/>
    </location>
</feature>
<evidence type="ECO:0000256" key="2">
    <source>
        <dbReference type="PIRSR" id="PIRSR620019-1"/>
    </source>
</evidence>
<evidence type="ECO:0000256" key="3">
    <source>
        <dbReference type="PIRSR" id="PIRSR620019-2"/>
    </source>
</evidence>
<dbReference type="PANTHER" id="PTHR43300:SF7">
    <property type="entry name" value="UDP-N-ACETYLBACILLOSAMINE N-ACETYLTRANSFERASE"/>
    <property type="match status" value="1"/>
</dbReference>
<dbReference type="RefSeq" id="WP_133260798.1">
    <property type="nucleotide sequence ID" value="NZ_SJCY01000001.1"/>
</dbReference>
<dbReference type="EMBL" id="SJCY01000001">
    <property type="protein sequence ID" value="TDG37710.1"/>
    <property type="molecule type" value="Genomic_DNA"/>
</dbReference>
<feature type="binding site" evidence="3">
    <location>
        <position position="72"/>
    </location>
    <ligand>
        <name>substrate</name>
    </ligand>
</feature>
<dbReference type="InterPro" id="IPR041561">
    <property type="entry name" value="PglD_N"/>
</dbReference>
<dbReference type="SUPFAM" id="SSF51161">
    <property type="entry name" value="Trimeric LpxA-like enzymes"/>
    <property type="match status" value="1"/>
</dbReference>
<dbReference type="OrthoDB" id="9794407at2"/>
<keyword evidence="5" id="KW-0808">Transferase</keyword>
<evidence type="ECO:0000313" key="5">
    <source>
        <dbReference type="EMBL" id="TDG37710.1"/>
    </source>
</evidence>
<sequence>MKQLIIIGARGFGREVFSLAKRSIGYGDEFLIKGFLDDNVNALHGFLNYPAILNSVEEYVIQADDVFICALGSAKWKQHYVEIIIEKGGRFITLVDKTVIISENVKLGVGNVICANCVISNDVEFADFVTVNSFSIFGHDVKIGKFAQIGAHCFFGGFAVVGESATIYVSATILDRLTIGKSATVGAGSVVIRNVKENTTVFGVPAKKIVF</sequence>
<dbReference type="Pfam" id="PF17836">
    <property type="entry name" value="PglD_N"/>
    <property type="match status" value="1"/>
</dbReference>
<dbReference type="NCBIfam" id="TIGR03570">
    <property type="entry name" value="NeuD_NnaD"/>
    <property type="match status" value="1"/>
</dbReference>
<protein>
    <submittedName>
        <fullName evidence="5">Sialic acid O-acetyltransferase</fullName>
    </submittedName>
</protein>
<dbReference type="InterPro" id="IPR020019">
    <property type="entry name" value="AcTrfase_PglD-like"/>
</dbReference>
<organism evidence="5 6">
    <name type="scientific">Pedobacter changchengzhani</name>
    <dbReference type="NCBI Taxonomy" id="2529274"/>
    <lineage>
        <taxon>Bacteria</taxon>
        <taxon>Pseudomonadati</taxon>
        <taxon>Bacteroidota</taxon>
        <taxon>Sphingobacteriia</taxon>
        <taxon>Sphingobacteriales</taxon>
        <taxon>Sphingobacteriaceae</taxon>
        <taxon>Pedobacter</taxon>
    </lineage>
</organism>
<dbReference type="Proteomes" id="UP000295668">
    <property type="component" value="Unassembled WGS sequence"/>
</dbReference>
<feature type="active site" description="Proton acceptor" evidence="2">
    <location>
        <position position="139"/>
    </location>
</feature>
<dbReference type="GO" id="GO:0016740">
    <property type="term" value="F:transferase activity"/>
    <property type="evidence" value="ECO:0007669"/>
    <property type="project" value="UniProtKB-KW"/>
</dbReference>
<dbReference type="Gene3D" id="3.40.50.20">
    <property type="match status" value="1"/>
</dbReference>
<accession>A0A4R5MPD1</accession>
<proteinExistence type="inferred from homology"/>
<evidence type="ECO:0000313" key="6">
    <source>
        <dbReference type="Proteomes" id="UP000295668"/>
    </source>
</evidence>
<comment type="caution">
    <text evidence="5">The sequence shown here is derived from an EMBL/GenBank/DDBJ whole genome shotgun (WGS) entry which is preliminary data.</text>
</comment>
<dbReference type="Gene3D" id="2.160.10.10">
    <property type="entry name" value="Hexapeptide repeat proteins"/>
    <property type="match status" value="1"/>
</dbReference>
<keyword evidence="6" id="KW-1185">Reference proteome</keyword>
<evidence type="ECO:0000256" key="1">
    <source>
        <dbReference type="ARBA" id="ARBA00007274"/>
    </source>
</evidence>